<organism evidence="1 2">
    <name type="scientific">Hohenbuehelia grisea</name>
    <dbReference type="NCBI Taxonomy" id="104357"/>
    <lineage>
        <taxon>Eukaryota</taxon>
        <taxon>Fungi</taxon>
        <taxon>Dikarya</taxon>
        <taxon>Basidiomycota</taxon>
        <taxon>Agaricomycotina</taxon>
        <taxon>Agaricomycetes</taxon>
        <taxon>Agaricomycetidae</taxon>
        <taxon>Agaricales</taxon>
        <taxon>Pleurotineae</taxon>
        <taxon>Pleurotaceae</taxon>
        <taxon>Hohenbuehelia</taxon>
    </lineage>
</organism>
<comment type="caution">
    <text evidence="1">The sequence shown here is derived from an EMBL/GenBank/DDBJ whole genome shotgun (WGS) entry which is preliminary data.</text>
</comment>
<keyword evidence="2" id="KW-1185">Reference proteome</keyword>
<dbReference type="EMBL" id="JASNQZ010000014">
    <property type="protein sequence ID" value="KAL0947867.1"/>
    <property type="molecule type" value="Genomic_DNA"/>
</dbReference>
<name>A0ABR3IXA1_9AGAR</name>
<evidence type="ECO:0000313" key="2">
    <source>
        <dbReference type="Proteomes" id="UP001556367"/>
    </source>
</evidence>
<reference evidence="2" key="1">
    <citation type="submission" date="2024-06" db="EMBL/GenBank/DDBJ databases">
        <title>Multi-omics analyses provide insights into the biosynthesis of the anticancer antibiotic pleurotin in Hohenbuehelia grisea.</title>
        <authorList>
            <person name="Weaver J.A."/>
            <person name="Alberti F."/>
        </authorList>
    </citation>
    <scope>NUCLEOTIDE SEQUENCE [LARGE SCALE GENOMIC DNA]</scope>
    <source>
        <strain evidence="2">T-177</strain>
    </source>
</reference>
<proteinExistence type="predicted"/>
<evidence type="ECO:0000313" key="1">
    <source>
        <dbReference type="EMBL" id="KAL0947867.1"/>
    </source>
</evidence>
<dbReference type="Proteomes" id="UP001556367">
    <property type="component" value="Unassembled WGS sequence"/>
</dbReference>
<gene>
    <name evidence="1" type="ORF">HGRIS_010502</name>
</gene>
<sequence>MTMFLAFWCRTSSSDIKTKIHHTVNTYIPSAAFEALQMRLGELLAQYHASQQTFDLAEGLVGIALDREARKNLEDVVALGEGVQ</sequence>
<protein>
    <submittedName>
        <fullName evidence="1">Uncharacterized protein</fullName>
    </submittedName>
</protein>
<accession>A0ABR3IXA1</accession>